<dbReference type="AlphaFoldDB" id="A0A8J5L236"/>
<dbReference type="InterPro" id="IPR029962">
    <property type="entry name" value="TBL"/>
</dbReference>
<sequence>MITATVPTNHALLVDRALQQEPEEGSGAHSASEVRPDGNPGYFRVGQATHHSDRLCHLSCRIRICLIPRLLFSHKEAEEELEETITTTTGEKKDCLFASVLSKQLNDHDCTVEFFWSPFLVELKEREGDRAKILHLDNLSTSARFWRGADVMVFNTGHWWTHHGKMRAWDYFQLREELTEEMEPAEAFNKALRTWARWVDRNVDPCRTDVFFHSISPEHKRENLQWCYNQTRPFSDNEGYLQLFPKSMVKLVERTHLKMRAPVRYLNVTKLSEFRRDAHTGVYTKRQGKFLTPEQRK</sequence>
<evidence type="ECO:0000259" key="3">
    <source>
        <dbReference type="Pfam" id="PF13839"/>
    </source>
</evidence>
<accession>A0A8J5L236</accession>
<comment type="similarity">
    <text evidence="1">Belongs to the PC-esterase family. TBL subfamily.</text>
</comment>
<organism evidence="4 5">
    <name type="scientific">Zingiber officinale</name>
    <name type="common">Ginger</name>
    <name type="synonym">Amomum zingiber</name>
    <dbReference type="NCBI Taxonomy" id="94328"/>
    <lineage>
        <taxon>Eukaryota</taxon>
        <taxon>Viridiplantae</taxon>
        <taxon>Streptophyta</taxon>
        <taxon>Embryophyta</taxon>
        <taxon>Tracheophyta</taxon>
        <taxon>Spermatophyta</taxon>
        <taxon>Magnoliopsida</taxon>
        <taxon>Liliopsida</taxon>
        <taxon>Zingiberales</taxon>
        <taxon>Zingiberaceae</taxon>
        <taxon>Zingiber</taxon>
    </lineage>
</organism>
<gene>
    <name evidence="4" type="ORF">ZIOFF_033908</name>
</gene>
<reference evidence="4 5" key="1">
    <citation type="submission" date="2020-08" db="EMBL/GenBank/DDBJ databases">
        <title>Plant Genome Project.</title>
        <authorList>
            <person name="Zhang R.-G."/>
        </authorList>
    </citation>
    <scope>NUCLEOTIDE SEQUENCE [LARGE SCALE GENOMIC DNA]</scope>
    <source>
        <tissue evidence="4">Rhizome</tissue>
    </source>
</reference>
<feature type="region of interest" description="Disordered" evidence="2">
    <location>
        <begin position="20"/>
        <end position="42"/>
    </location>
</feature>
<protein>
    <recommendedName>
        <fullName evidence="3">Trichome birefringence-like C-terminal domain-containing protein</fullName>
    </recommendedName>
</protein>
<dbReference type="EMBL" id="JACMSC010000009">
    <property type="protein sequence ID" value="KAG6508534.1"/>
    <property type="molecule type" value="Genomic_DNA"/>
</dbReference>
<comment type="caution">
    <text evidence="4">The sequence shown here is derived from an EMBL/GenBank/DDBJ whole genome shotgun (WGS) entry which is preliminary data.</text>
</comment>
<evidence type="ECO:0000313" key="4">
    <source>
        <dbReference type="EMBL" id="KAG6508534.1"/>
    </source>
</evidence>
<evidence type="ECO:0000313" key="5">
    <source>
        <dbReference type="Proteomes" id="UP000734854"/>
    </source>
</evidence>
<keyword evidence="5" id="KW-1185">Reference proteome</keyword>
<feature type="domain" description="Trichome birefringence-like C-terminal" evidence="3">
    <location>
        <begin position="100"/>
        <end position="289"/>
    </location>
</feature>
<dbReference type="GO" id="GO:0016413">
    <property type="term" value="F:O-acetyltransferase activity"/>
    <property type="evidence" value="ECO:0007669"/>
    <property type="project" value="InterPro"/>
</dbReference>
<name>A0A8J5L236_ZINOF</name>
<evidence type="ECO:0000256" key="1">
    <source>
        <dbReference type="ARBA" id="ARBA00007727"/>
    </source>
</evidence>
<dbReference type="Pfam" id="PF13839">
    <property type="entry name" value="PC-Esterase"/>
    <property type="match status" value="1"/>
</dbReference>
<evidence type="ECO:0000256" key="2">
    <source>
        <dbReference type="SAM" id="MobiDB-lite"/>
    </source>
</evidence>
<proteinExistence type="inferred from homology"/>
<dbReference type="GO" id="GO:0005794">
    <property type="term" value="C:Golgi apparatus"/>
    <property type="evidence" value="ECO:0007669"/>
    <property type="project" value="TreeGrafter"/>
</dbReference>
<dbReference type="Proteomes" id="UP000734854">
    <property type="component" value="Unassembled WGS sequence"/>
</dbReference>
<dbReference type="InterPro" id="IPR026057">
    <property type="entry name" value="TBL_C"/>
</dbReference>
<dbReference type="PANTHER" id="PTHR32285:SF38">
    <property type="entry name" value="OS01G0614300 PROTEIN"/>
    <property type="match status" value="1"/>
</dbReference>
<dbReference type="PANTHER" id="PTHR32285">
    <property type="entry name" value="PROTEIN TRICHOME BIREFRINGENCE-LIKE 9-RELATED"/>
    <property type="match status" value="1"/>
</dbReference>